<dbReference type="Gene3D" id="1.10.418.10">
    <property type="entry name" value="Calponin-like domain"/>
    <property type="match status" value="1"/>
</dbReference>
<dbReference type="PANTHER" id="PTHR48051:SF64">
    <property type="entry name" value="LEUCINE RICH REPEATS AND CALPONIN HOMOLOGY DOMAIN CONTAINING 4"/>
    <property type="match status" value="1"/>
</dbReference>
<gene>
    <name evidence="14" type="primary">LRCH4</name>
</gene>
<feature type="compositionally biased region" description="Low complexity" evidence="11">
    <location>
        <begin position="1"/>
        <end position="18"/>
    </location>
</feature>
<dbReference type="Gene3D" id="3.80.10.10">
    <property type="entry name" value="Ribonuclease Inhibitor"/>
    <property type="match status" value="1"/>
</dbReference>
<feature type="region of interest" description="Disordered" evidence="11">
    <location>
        <begin position="266"/>
        <end position="286"/>
    </location>
</feature>
<dbReference type="SMART" id="SM00369">
    <property type="entry name" value="LRR_TYP"/>
    <property type="match status" value="4"/>
</dbReference>
<dbReference type="InterPro" id="IPR032675">
    <property type="entry name" value="LRR_dom_sf"/>
</dbReference>
<dbReference type="Bgee" id="ENSCHIG00000019023">
    <property type="expression patterns" value="Expressed in thymus and 17 other cell types or tissues"/>
</dbReference>
<keyword evidence="7 12" id="KW-1133">Transmembrane helix</keyword>
<evidence type="ECO:0000256" key="8">
    <source>
        <dbReference type="ARBA" id="ARBA00023136"/>
    </source>
</evidence>
<dbReference type="PROSITE" id="PS51450">
    <property type="entry name" value="LRR"/>
    <property type="match status" value="1"/>
</dbReference>
<evidence type="ECO:0000256" key="10">
    <source>
        <dbReference type="ARBA" id="ARBA00070287"/>
    </source>
</evidence>
<evidence type="ECO:0000256" key="5">
    <source>
        <dbReference type="ARBA" id="ARBA00022692"/>
    </source>
</evidence>
<organism evidence="14 15">
    <name type="scientific">Capra hircus</name>
    <name type="common">Goat</name>
    <dbReference type="NCBI Taxonomy" id="9925"/>
    <lineage>
        <taxon>Eukaryota</taxon>
        <taxon>Metazoa</taxon>
        <taxon>Chordata</taxon>
        <taxon>Craniata</taxon>
        <taxon>Vertebrata</taxon>
        <taxon>Euteleostomi</taxon>
        <taxon>Mammalia</taxon>
        <taxon>Eutheria</taxon>
        <taxon>Laurasiatheria</taxon>
        <taxon>Artiodactyla</taxon>
        <taxon>Ruminantia</taxon>
        <taxon>Pecora</taxon>
        <taxon>Bovidae</taxon>
        <taxon>Caprinae</taxon>
        <taxon>Capra</taxon>
    </lineage>
</organism>
<feature type="domain" description="Calponin-homology (CH)" evidence="13">
    <location>
        <begin position="514"/>
        <end position="627"/>
    </location>
</feature>
<name>A0A452F7P6_CAPHI</name>
<reference evidence="14" key="3">
    <citation type="submission" date="2025-09" db="UniProtKB">
        <authorList>
            <consortium name="Ensembl"/>
        </authorList>
    </citation>
    <scope>IDENTIFICATION</scope>
</reference>
<feature type="region of interest" description="Disordered" evidence="11">
    <location>
        <begin position="1"/>
        <end position="34"/>
    </location>
</feature>
<evidence type="ECO:0000256" key="1">
    <source>
        <dbReference type="ARBA" id="ARBA00004162"/>
    </source>
</evidence>
<keyword evidence="4" id="KW-0433">Leucine-rich repeat</keyword>
<dbReference type="CDD" id="cd21273">
    <property type="entry name" value="CH_LRCH4"/>
    <property type="match status" value="1"/>
</dbReference>
<reference evidence="14 15" key="1">
    <citation type="submission" date="2016-04" db="EMBL/GenBank/DDBJ databases">
        <title>Polished mammalian reference genomes with single-molecule sequencing and chromosome conformation capture applied to the Capra hircus genome.</title>
        <authorList>
            <person name="Bickhart D.M."/>
            <person name="Koren S."/>
            <person name="Rosen B."/>
            <person name="Hastie A."/>
            <person name="Liachko I."/>
            <person name="Sullivan S.T."/>
            <person name="Burton J."/>
            <person name="Sayre B.L."/>
            <person name="Huson H.J."/>
            <person name="Lee J."/>
            <person name="Lam E."/>
            <person name="Kelley C.M."/>
            <person name="Hutchison J.L."/>
            <person name="Zhou Y."/>
            <person name="Sun J."/>
            <person name="Crisa A."/>
            <person name="Schwartz J.C."/>
            <person name="Hammond J.A."/>
            <person name="Schroeder S.G."/>
            <person name="Liu G.E."/>
            <person name="Dunham M."/>
            <person name="Shendure J."/>
            <person name="Sonstegard T.S."/>
            <person name="Phillippy A.M."/>
            <person name="Van Tassell C.P."/>
            <person name="Smith T.P."/>
        </authorList>
    </citation>
    <scope>NUCLEOTIDE SEQUENCE [LARGE SCALE GENOMIC DNA]</scope>
</reference>
<sequence>MAAAVAAPLAAGGEEAAATTSVPGSPGLPGSRSAERALEEAVATGTLNLSNRRLKHFPRGAARSYDLSDITQADLSRNRFPEVPEAACQLVSLEGLSLYHNCLRCLNPALGNLTALTYLNLSRNQLSSLPPYICQLPLRVLIVSNNKLGALPPDISALGSLRQLVRMGSRETGGWPNQALGTSGRRDETKGSSLVQELGDLPLVRLDFSCNRVSRIPVSFCRLRHLQVILLDSNPLQSPPAQICLKGKLHIFKYLSTEAGRRGGSALGDLAPSRPPSFSPCPAEDLFPGRRYDGGLDSGFHSVDSGSKRWSGNESTDEFSELSFRISELAREPRGPREQREDGSADGDPEQIDFIDSHMPGEDEEYPEPPRWREEPAGEERRRPDTLQLWQERERRQQQSALWGAPRKDSFLKLGVRAAGGGPGALSTQAAYNGTSRSNTTQLGASAGQGAPTPAPASTSQEPPLPSGPATAPAPRPLSSIQRPNSFLFRSSSQSSSGPSSPDTVLRPRRSPQLLDEKEVMAQLRQVLECQLQRPLPDDLAEALANGVILCQLANQLRPRCVPFIHVPSPAVPKLSALKSRKNVESFLEACRKMGVPEAGLCSPSDLLQGTAQGLWTTLEVVKRVGGRAPPPPWPPSGLGGFILFYVVLMLLLCVVYTRLLGS</sequence>
<feature type="compositionally biased region" description="Basic and acidic residues" evidence="11">
    <location>
        <begin position="368"/>
        <end position="397"/>
    </location>
</feature>
<keyword evidence="3" id="KW-0597">Phosphoprotein</keyword>
<reference evidence="14" key="2">
    <citation type="submission" date="2025-08" db="UniProtKB">
        <authorList>
            <consortium name="Ensembl"/>
        </authorList>
    </citation>
    <scope>IDENTIFICATION</scope>
</reference>
<dbReference type="InterPro" id="IPR050216">
    <property type="entry name" value="LRR_domain-containing"/>
</dbReference>
<dbReference type="SUPFAM" id="SSF52058">
    <property type="entry name" value="L domain-like"/>
    <property type="match status" value="1"/>
</dbReference>
<dbReference type="AlphaFoldDB" id="A0A452F7P6"/>
<dbReference type="SUPFAM" id="SSF47576">
    <property type="entry name" value="Calponin-homology domain, CH-domain"/>
    <property type="match status" value="1"/>
</dbReference>
<feature type="compositionally biased region" description="Low complexity" evidence="11">
    <location>
        <begin position="491"/>
        <end position="502"/>
    </location>
</feature>
<dbReference type="FunFam" id="1.10.418.10:FF:000056">
    <property type="entry name" value="leucine-rich repeat and calponin homology domain-containing protein 4 isoform X2"/>
    <property type="match status" value="1"/>
</dbReference>
<feature type="compositionally biased region" description="Basic and acidic residues" evidence="11">
    <location>
        <begin position="328"/>
        <end position="343"/>
    </location>
</feature>
<dbReference type="GO" id="GO:0005886">
    <property type="term" value="C:plasma membrane"/>
    <property type="evidence" value="ECO:0007669"/>
    <property type="project" value="UniProtKB-SubCell"/>
</dbReference>
<dbReference type="FunFam" id="3.80.10.10:FF:000067">
    <property type="entry name" value="Leucine-rich repeat and calponin homology domain-containing protein 4 isoform 1"/>
    <property type="match status" value="1"/>
</dbReference>
<dbReference type="InterPro" id="IPR001611">
    <property type="entry name" value="Leu-rich_rpt"/>
</dbReference>
<dbReference type="Pfam" id="PF00307">
    <property type="entry name" value="CH"/>
    <property type="match status" value="1"/>
</dbReference>
<dbReference type="GeneTree" id="ENSGT00940000161668"/>
<keyword evidence="6" id="KW-0677">Repeat</keyword>
<feature type="compositionally biased region" description="Pro residues" evidence="11">
    <location>
        <begin position="463"/>
        <end position="476"/>
    </location>
</feature>
<evidence type="ECO:0000259" key="13">
    <source>
        <dbReference type="PROSITE" id="PS50021"/>
    </source>
</evidence>
<dbReference type="PANTHER" id="PTHR48051">
    <property type="match status" value="1"/>
</dbReference>
<feature type="compositionally biased region" description="Acidic residues" evidence="11">
    <location>
        <begin position="344"/>
        <end position="353"/>
    </location>
</feature>
<proteinExistence type="predicted"/>
<dbReference type="InterPro" id="IPR001715">
    <property type="entry name" value="CH_dom"/>
</dbReference>
<dbReference type="Proteomes" id="UP000291000">
    <property type="component" value="Chromosome 25"/>
</dbReference>
<dbReference type="InterPro" id="IPR003591">
    <property type="entry name" value="Leu-rich_rpt_typical-subtyp"/>
</dbReference>
<dbReference type="GO" id="GO:0005737">
    <property type="term" value="C:cytoplasm"/>
    <property type="evidence" value="ECO:0007669"/>
    <property type="project" value="TreeGrafter"/>
</dbReference>
<dbReference type="FunFam" id="3.80.10.10:FF:000081">
    <property type="entry name" value="leucine-rich repeat and calponin homology domain-containing protein 4 isoform X2"/>
    <property type="match status" value="1"/>
</dbReference>
<dbReference type="Pfam" id="PF13855">
    <property type="entry name" value="LRR_8"/>
    <property type="match status" value="1"/>
</dbReference>
<keyword evidence="5 12" id="KW-0812">Transmembrane</keyword>
<dbReference type="SMART" id="SM00033">
    <property type="entry name" value="CH"/>
    <property type="match status" value="1"/>
</dbReference>
<evidence type="ECO:0000313" key="14">
    <source>
        <dbReference type="Ensembl" id="ENSCHIP00000020395.1"/>
    </source>
</evidence>
<evidence type="ECO:0000256" key="9">
    <source>
        <dbReference type="ARBA" id="ARBA00057932"/>
    </source>
</evidence>
<comment type="function">
    <text evidence="9">Accessory protein that regulates signaling by multiple TLRs, acting as a broad-spanning regulator of the innate immune response. In macrophages, binds LPS and promotes proper docking of LPS in lipid raft membrane. May be required for lipid raft maintenance.</text>
</comment>
<comment type="subcellular location">
    <subcellularLocation>
        <location evidence="1">Cell membrane</location>
        <topology evidence="1">Single-pass membrane protein</topology>
    </subcellularLocation>
</comment>
<keyword evidence="8 12" id="KW-0472">Membrane</keyword>
<evidence type="ECO:0000256" key="6">
    <source>
        <dbReference type="ARBA" id="ARBA00022737"/>
    </source>
</evidence>
<dbReference type="EMBL" id="LWLT01000031">
    <property type="status" value="NOT_ANNOTATED_CDS"/>
    <property type="molecule type" value="Genomic_DNA"/>
</dbReference>
<keyword evidence="15" id="KW-1185">Reference proteome</keyword>
<evidence type="ECO:0000256" key="3">
    <source>
        <dbReference type="ARBA" id="ARBA00022553"/>
    </source>
</evidence>
<keyword evidence="2" id="KW-1003">Cell membrane</keyword>
<dbReference type="PROSITE" id="PS50021">
    <property type="entry name" value="CH"/>
    <property type="match status" value="1"/>
</dbReference>
<accession>A0A452F7P6</accession>
<evidence type="ECO:0000256" key="4">
    <source>
        <dbReference type="ARBA" id="ARBA00022614"/>
    </source>
</evidence>
<feature type="region of interest" description="Disordered" evidence="11">
    <location>
        <begin position="326"/>
        <end position="482"/>
    </location>
</feature>
<evidence type="ECO:0000256" key="12">
    <source>
        <dbReference type="SAM" id="Phobius"/>
    </source>
</evidence>
<protein>
    <recommendedName>
        <fullName evidence="10">Leucine-rich repeat and calponin homology domain-containing protein 4</fullName>
    </recommendedName>
</protein>
<feature type="region of interest" description="Disordered" evidence="11">
    <location>
        <begin position="489"/>
        <end position="508"/>
    </location>
</feature>
<dbReference type="InterPro" id="IPR036872">
    <property type="entry name" value="CH_dom_sf"/>
</dbReference>
<evidence type="ECO:0000256" key="11">
    <source>
        <dbReference type="SAM" id="MobiDB-lite"/>
    </source>
</evidence>
<evidence type="ECO:0000256" key="7">
    <source>
        <dbReference type="ARBA" id="ARBA00022989"/>
    </source>
</evidence>
<evidence type="ECO:0000256" key="2">
    <source>
        <dbReference type="ARBA" id="ARBA00022475"/>
    </source>
</evidence>
<feature type="transmembrane region" description="Helical" evidence="12">
    <location>
        <begin position="638"/>
        <end position="658"/>
    </location>
</feature>
<feature type="compositionally biased region" description="Polar residues" evidence="11">
    <location>
        <begin position="426"/>
        <end position="444"/>
    </location>
</feature>
<evidence type="ECO:0000313" key="15">
    <source>
        <dbReference type="Proteomes" id="UP000291000"/>
    </source>
</evidence>
<dbReference type="Ensembl" id="ENSCHIT00000028230.1">
    <property type="protein sequence ID" value="ENSCHIP00000020395.1"/>
    <property type="gene ID" value="ENSCHIG00000019023.1"/>
</dbReference>